<dbReference type="Pfam" id="PF07689">
    <property type="entry name" value="KaiB"/>
    <property type="match status" value="1"/>
</dbReference>
<reference evidence="3 4" key="1">
    <citation type="journal article" date="2020" name="Arch. Microbiol.">
        <title>Bradyrhizobium campsiandrae sp. nov., a nitrogen-fixing bacterial strain isolated from a native leguminous tree from the Amazon adapted to flooded conditions.</title>
        <authorList>
            <person name="Cabral Michel D."/>
            <person name="Martins da Costa E."/>
            <person name="Azarias Guimaraes A."/>
            <person name="Soares de Carvalho T."/>
            <person name="Santos de Castro Caputo P."/>
            <person name="Willems A."/>
            <person name="de Souza Moreira F.M."/>
        </authorList>
    </citation>
    <scope>NUCLEOTIDE SEQUENCE [LARGE SCALE GENOMIC DNA]</scope>
    <source>
        <strain evidence="4">INPA 384B</strain>
    </source>
</reference>
<evidence type="ECO:0000313" key="3">
    <source>
        <dbReference type="EMBL" id="MBC9978203.1"/>
    </source>
</evidence>
<dbReference type="InterPro" id="IPR039022">
    <property type="entry name" value="KaiB-like"/>
</dbReference>
<dbReference type="EMBL" id="JAATTO010000009">
    <property type="protein sequence ID" value="MBC9978203.1"/>
    <property type="molecule type" value="Genomic_DNA"/>
</dbReference>
<accession>A0ABR7U2G2</accession>
<dbReference type="InterPro" id="IPR036249">
    <property type="entry name" value="Thioredoxin-like_sf"/>
</dbReference>
<protein>
    <recommendedName>
        <fullName evidence="2">KaiB domain-containing protein</fullName>
    </recommendedName>
</protein>
<gene>
    <name evidence="3" type="ORF">HA482_08220</name>
</gene>
<evidence type="ECO:0000313" key="4">
    <source>
        <dbReference type="Proteomes" id="UP000639516"/>
    </source>
</evidence>
<feature type="region of interest" description="Disordered" evidence="1">
    <location>
        <begin position="20"/>
        <end position="39"/>
    </location>
</feature>
<proteinExistence type="predicted"/>
<dbReference type="Gene3D" id="3.40.30.10">
    <property type="entry name" value="Glutaredoxin"/>
    <property type="match status" value="1"/>
</dbReference>
<dbReference type="SMART" id="SM01248">
    <property type="entry name" value="KaiB"/>
    <property type="match status" value="1"/>
</dbReference>
<evidence type="ECO:0000259" key="2">
    <source>
        <dbReference type="SMART" id="SM01248"/>
    </source>
</evidence>
<dbReference type="InterPro" id="IPR011649">
    <property type="entry name" value="KaiB_domain"/>
</dbReference>
<organism evidence="3 4">
    <name type="scientific">Bradyrhizobium campsiandrae</name>
    <dbReference type="NCBI Taxonomy" id="1729892"/>
    <lineage>
        <taxon>Bacteria</taxon>
        <taxon>Pseudomonadati</taxon>
        <taxon>Pseudomonadota</taxon>
        <taxon>Alphaproteobacteria</taxon>
        <taxon>Hyphomicrobiales</taxon>
        <taxon>Nitrobacteraceae</taxon>
        <taxon>Bradyrhizobium</taxon>
    </lineage>
</organism>
<keyword evidence="4" id="KW-1185">Reference proteome</keyword>
<dbReference type="Proteomes" id="UP000639516">
    <property type="component" value="Unassembled WGS sequence"/>
</dbReference>
<dbReference type="RefSeq" id="WP_188098713.1">
    <property type="nucleotide sequence ID" value="NZ_JAANIH010000010.1"/>
</dbReference>
<name>A0ABR7U2G2_9BRAD</name>
<sequence>MFRGHKCRIEVVDVLTSPEAAESAGVLATPTLSDDSATPPRRIIGDFSNVDQIIAFFGCPRKEKHR</sequence>
<comment type="caution">
    <text evidence="3">The sequence shown here is derived from an EMBL/GenBank/DDBJ whole genome shotgun (WGS) entry which is preliminary data.</text>
</comment>
<evidence type="ECO:0000256" key="1">
    <source>
        <dbReference type="SAM" id="MobiDB-lite"/>
    </source>
</evidence>
<dbReference type="SUPFAM" id="SSF52833">
    <property type="entry name" value="Thioredoxin-like"/>
    <property type="match status" value="1"/>
</dbReference>
<dbReference type="PANTHER" id="PTHR41709:SF2">
    <property type="entry name" value="CIRCADIAN CLOCK PROTEIN KAIB2"/>
    <property type="match status" value="1"/>
</dbReference>
<feature type="domain" description="KaiB" evidence="2">
    <location>
        <begin position="1"/>
        <end position="59"/>
    </location>
</feature>
<dbReference type="PANTHER" id="PTHR41709">
    <property type="entry name" value="KAIB-LIKE PROTEIN 1"/>
    <property type="match status" value="1"/>
</dbReference>